<organism evidence="6 7">
    <name type="scientific">Catenovulum maritimum</name>
    <dbReference type="NCBI Taxonomy" id="1513271"/>
    <lineage>
        <taxon>Bacteria</taxon>
        <taxon>Pseudomonadati</taxon>
        <taxon>Pseudomonadota</taxon>
        <taxon>Gammaproteobacteria</taxon>
        <taxon>Alteromonadales</taxon>
        <taxon>Alteromonadaceae</taxon>
        <taxon>Catenovulum</taxon>
    </lineage>
</organism>
<dbReference type="RefSeq" id="WP_053084517.1">
    <property type="nucleotide sequence ID" value="NZ_KQ130485.1"/>
</dbReference>
<evidence type="ECO:0000256" key="5">
    <source>
        <dbReference type="SAM" id="Phobius"/>
    </source>
</evidence>
<feature type="transmembrane region" description="Helical" evidence="5">
    <location>
        <begin position="37"/>
        <end position="56"/>
    </location>
</feature>
<feature type="transmembrane region" description="Helical" evidence="5">
    <location>
        <begin position="6"/>
        <end position="25"/>
    </location>
</feature>
<keyword evidence="3 5" id="KW-1133">Transmembrane helix</keyword>
<reference evidence="6 7" key="1">
    <citation type="submission" date="2015-04" db="EMBL/GenBank/DDBJ databases">
        <title>Draft Genome Sequence of the Novel Agar-Digesting Marine Bacterium Q1.</title>
        <authorList>
            <person name="Li Y."/>
            <person name="Li D."/>
            <person name="Chen G."/>
            <person name="Du Z."/>
        </authorList>
    </citation>
    <scope>NUCLEOTIDE SEQUENCE [LARGE SCALE GENOMIC DNA]</scope>
    <source>
        <strain evidence="6 7">Q1</strain>
    </source>
</reference>
<comment type="caution">
    <text evidence="6">The sequence shown here is derived from an EMBL/GenBank/DDBJ whole genome shotgun (WGS) entry which is preliminary data.</text>
</comment>
<keyword evidence="7" id="KW-1185">Reference proteome</keyword>
<sequence>MKMIPVTWLALIALIMLIANQLNILELGLSQSIKYSLGLVGLILSLIIIAISGIQFRRHKTTVNPLSPESTSKIVKSGIYAYSRNPMYLAMLISLLSWGIILNNLASLLIAFGFVPLMNKLQISKEEAALSQLFGKEYLVYLQQVRRWL</sequence>
<dbReference type="PATRIC" id="fig|1513271.3.peg.1147"/>
<dbReference type="PANTHER" id="PTHR12714:SF24">
    <property type="entry name" value="SLR1182 PROTEIN"/>
    <property type="match status" value="1"/>
</dbReference>
<dbReference type="GO" id="GO:0012505">
    <property type="term" value="C:endomembrane system"/>
    <property type="evidence" value="ECO:0007669"/>
    <property type="project" value="UniProtKB-SubCell"/>
</dbReference>
<feature type="transmembrane region" description="Helical" evidence="5">
    <location>
        <begin position="87"/>
        <end position="115"/>
    </location>
</feature>
<evidence type="ECO:0000313" key="7">
    <source>
        <dbReference type="Proteomes" id="UP000037600"/>
    </source>
</evidence>
<accession>A0A0J8GT15</accession>
<name>A0A0J8GT15_9ALTE</name>
<evidence type="ECO:0000256" key="4">
    <source>
        <dbReference type="ARBA" id="ARBA00023136"/>
    </source>
</evidence>
<dbReference type="Proteomes" id="UP000037600">
    <property type="component" value="Unassembled WGS sequence"/>
</dbReference>
<comment type="subcellular location">
    <subcellularLocation>
        <location evidence="1">Endomembrane system</location>
        <topology evidence="1">Multi-pass membrane protein</topology>
    </subcellularLocation>
</comment>
<evidence type="ECO:0000256" key="1">
    <source>
        <dbReference type="ARBA" id="ARBA00004127"/>
    </source>
</evidence>
<dbReference type="AlphaFoldDB" id="A0A0J8GT15"/>
<dbReference type="InterPro" id="IPR007318">
    <property type="entry name" value="Phopholipid_MeTrfase"/>
</dbReference>
<dbReference type="Gene3D" id="1.20.120.1630">
    <property type="match status" value="1"/>
</dbReference>
<evidence type="ECO:0000256" key="3">
    <source>
        <dbReference type="ARBA" id="ARBA00022989"/>
    </source>
</evidence>
<keyword evidence="4 5" id="KW-0472">Membrane</keyword>
<evidence type="ECO:0000313" key="6">
    <source>
        <dbReference type="EMBL" id="KMT65935.1"/>
    </source>
</evidence>
<proteinExistence type="predicted"/>
<dbReference type="STRING" id="1513271.XM47_05600"/>
<keyword evidence="2 5" id="KW-0812">Transmembrane</keyword>
<gene>
    <name evidence="6" type="ORF">XM47_05600</name>
</gene>
<dbReference type="Pfam" id="PF04191">
    <property type="entry name" value="PEMT"/>
    <property type="match status" value="1"/>
</dbReference>
<dbReference type="OrthoDB" id="9811969at2"/>
<dbReference type="EMBL" id="LAZL01000007">
    <property type="protein sequence ID" value="KMT65935.1"/>
    <property type="molecule type" value="Genomic_DNA"/>
</dbReference>
<dbReference type="PANTHER" id="PTHR12714">
    <property type="entry name" value="PROTEIN-S ISOPRENYLCYSTEINE O-METHYLTRANSFERASE"/>
    <property type="match status" value="1"/>
</dbReference>
<evidence type="ECO:0008006" key="8">
    <source>
        <dbReference type="Google" id="ProtNLM"/>
    </source>
</evidence>
<dbReference type="GO" id="GO:0016740">
    <property type="term" value="F:transferase activity"/>
    <property type="evidence" value="ECO:0007669"/>
    <property type="project" value="UniProtKB-ARBA"/>
</dbReference>
<protein>
    <recommendedName>
        <fullName evidence="8">Protein-S-isoprenylcysteine methyltransferase</fullName>
    </recommendedName>
</protein>
<evidence type="ECO:0000256" key="2">
    <source>
        <dbReference type="ARBA" id="ARBA00022692"/>
    </source>
</evidence>